<dbReference type="Proteomes" id="UP000287651">
    <property type="component" value="Unassembled WGS sequence"/>
</dbReference>
<comment type="caution">
    <text evidence="1">The sequence shown here is derived from an EMBL/GenBank/DDBJ whole genome shotgun (WGS) entry which is preliminary data.</text>
</comment>
<protein>
    <submittedName>
        <fullName evidence="1">Uncharacterized protein</fullName>
    </submittedName>
</protein>
<organism evidence="1 2">
    <name type="scientific">Ensete ventricosum</name>
    <name type="common">Abyssinian banana</name>
    <name type="synonym">Musa ensete</name>
    <dbReference type="NCBI Taxonomy" id="4639"/>
    <lineage>
        <taxon>Eukaryota</taxon>
        <taxon>Viridiplantae</taxon>
        <taxon>Streptophyta</taxon>
        <taxon>Embryophyta</taxon>
        <taxon>Tracheophyta</taxon>
        <taxon>Spermatophyta</taxon>
        <taxon>Magnoliopsida</taxon>
        <taxon>Liliopsida</taxon>
        <taxon>Zingiberales</taxon>
        <taxon>Musaceae</taxon>
        <taxon>Ensete</taxon>
    </lineage>
</organism>
<accession>A0A426ZJI1</accession>
<reference evidence="1 2" key="1">
    <citation type="journal article" date="2014" name="Agronomy (Basel)">
        <title>A Draft Genome Sequence for Ensete ventricosum, the Drought-Tolerant Tree Against Hunger.</title>
        <authorList>
            <person name="Harrison J."/>
            <person name="Moore K.A."/>
            <person name="Paszkiewicz K."/>
            <person name="Jones T."/>
            <person name="Grant M."/>
            <person name="Ambacheew D."/>
            <person name="Muzemil S."/>
            <person name="Studholme D.J."/>
        </authorList>
    </citation>
    <scope>NUCLEOTIDE SEQUENCE [LARGE SCALE GENOMIC DNA]</scope>
</reference>
<name>A0A426ZJI1_ENSVE</name>
<sequence length="67" mass="7702">MGVFTFVCRSSNDDWSAKPLSTDVNVSIGLTFDLQRWLCAGDAHHRRLRWHPVFVLHCSHPPRPSSR</sequence>
<dbReference type="AlphaFoldDB" id="A0A426ZJI1"/>
<evidence type="ECO:0000313" key="2">
    <source>
        <dbReference type="Proteomes" id="UP000287651"/>
    </source>
</evidence>
<proteinExistence type="predicted"/>
<evidence type="ECO:0000313" key="1">
    <source>
        <dbReference type="EMBL" id="RRT64138.1"/>
    </source>
</evidence>
<gene>
    <name evidence="1" type="ORF">B296_00013543</name>
</gene>
<dbReference type="EMBL" id="AMZH03006312">
    <property type="protein sequence ID" value="RRT64138.1"/>
    <property type="molecule type" value="Genomic_DNA"/>
</dbReference>